<feature type="transmembrane region" description="Helical" evidence="11">
    <location>
        <begin position="179"/>
        <end position="199"/>
    </location>
</feature>
<dbReference type="PANTHER" id="PTHR10110">
    <property type="entry name" value="SODIUM/HYDROGEN EXCHANGER"/>
    <property type="match status" value="1"/>
</dbReference>
<keyword evidence="5 11" id="KW-0812">Transmembrane</keyword>
<evidence type="ECO:0000256" key="4">
    <source>
        <dbReference type="ARBA" id="ARBA00022475"/>
    </source>
</evidence>
<dbReference type="Gene3D" id="6.10.140.1330">
    <property type="match status" value="1"/>
</dbReference>
<evidence type="ECO:0000259" key="12">
    <source>
        <dbReference type="Pfam" id="PF00999"/>
    </source>
</evidence>
<dbReference type="GO" id="GO:0098719">
    <property type="term" value="P:sodium ion import across plasma membrane"/>
    <property type="evidence" value="ECO:0007669"/>
    <property type="project" value="TreeGrafter"/>
</dbReference>
<feature type="transmembrane region" description="Helical" evidence="11">
    <location>
        <begin position="154"/>
        <end position="172"/>
    </location>
</feature>
<evidence type="ECO:0000256" key="9">
    <source>
        <dbReference type="ARBA" id="ARBA00023136"/>
    </source>
</evidence>
<evidence type="ECO:0000256" key="11">
    <source>
        <dbReference type="RuleBase" id="RU366002"/>
    </source>
</evidence>
<dbReference type="RefSeq" id="WP_090935108.1">
    <property type="nucleotide sequence ID" value="NZ_FOKJ01000002.1"/>
</dbReference>
<dbReference type="Pfam" id="PF00999">
    <property type="entry name" value="Na_H_Exchanger"/>
    <property type="match status" value="1"/>
</dbReference>
<accession>A0A1I3Z1K9</accession>
<comment type="caution">
    <text evidence="11">Lacks conserved residue(s) required for the propagation of feature annotation.</text>
</comment>
<dbReference type="EMBL" id="FOKJ01000002">
    <property type="protein sequence ID" value="SFA73946.1"/>
    <property type="molecule type" value="Genomic_DNA"/>
</dbReference>
<dbReference type="InterPro" id="IPR004705">
    <property type="entry name" value="Cation/H_exchanger_CPA1_bac"/>
</dbReference>
<feature type="domain" description="Cation/H+ exchanger transmembrane" evidence="12">
    <location>
        <begin position="10"/>
        <end position="418"/>
    </location>
</feature>
<dbReference type="GO" id="GO:0051453">
    <property type="term" value="P:regulation of intracellular pH"/>
    <property type="evidence" value="ECO:0007669"/>
    <property type="project" value="TreeGrafter"/>
</dbReference>
<evidence type="ECO:0000313" key="15">
    <source>
        <dbReference type="Proteomes" id="UP000198861"/>
    </source>
</evidence>
<keyword evidence="6 11" id="KW-1133">Transmembrane helix</keyword>
<dbReference type="EMBL" id="FOSX01000003">
    <property type="protein sequence ID" value="SFK37867.1"/>
    <property type="molecule type" value="Genomic_DNA"/>
</dbReference>
<keyword evidence="4" id="KW-1003">Cell membrane</keyword>
<protein>
    <submittedName>
        <fullName evidence="14">Sodium/proton antiporter, CPA1 family (TC 2.A.36)</fullName>
    </submittedName>
</protein>
<feature type="transmembrane region" description="Helical" evidence="11">
    <location>
        <begin position="83"/>
        <end position="106"/>
    </location>
</feature>
<keyword evidence="9 11" id="KW-0472">Membrane</keyword>
<proteinExistence type="inferred from homology"/>
<keyword evidence="15" id="KW-1185">Reference proteome</keyword>
<comment type="subcellular location">
    <subcellularLocation>
        <location evidence="11">Cell inner membrane</location>
        <topology evidence="11">Multi-pass membrane protein</topology>
    </subcellularLocation>
    <subcellularLocation>
        <location evidence="1">Cell membrane</location>
        <topology evidence="1">Multi-pass membrane protein</topology>
    </subcellularLocation>
</comment>
<evidence type="ECO:0000256" key="2">
    <source>
        <dbReference type="ARBA" id="ARBA00022448"/>
    </source>
</evidence>
<evidence type="ECO:0000256" key="1">
    <source>
        <dbReference type="ARBA" id="ARBA00004651"/>
    </source>
</evidence>
<feature type="transmembrane region" description="Helical" evidence="11">
    <location>
        <begin position="31"/>
        <end position="47"/>
    </location>
</feature>
<evidence type="ECO:0000256" key="7">
    <source>
        <dbReference type="ARBA" id="ARBA00023053"/>
    </source>
</evidence>
<name>A0A1I3Z1K9_9GAMM</name>
<dbReference type="PANTHER" id="PTHR10110:SF86">
    <property type="entry name" value="SODIUM_HYDROGEN EXCHANGER 7"/>
    <property type="match status" value="1"/>
</dbReference>
<dbReference type="InterPro" id="IPR018422">
    <property type="entry name" value="Cation/H_exchanger_CPA1"/>
</dbReference>
<keyword evidence="2 11" id="KW-0813">Transport</keyword>
<dbReference type="NCBIfam" id="TIGR00831">
    <property type="entry name" value="a_cpa1"/>
    <property type="match status" value="1"/>
</dbReference>
<feature type="transmembrane region" description="Helical" evidence="11">
    <location>
        <begin position="113"/>
        <end position="134"/>
    </location>
</feature>
<dbReference type="AlphaFoldDB" id="A0A1I3Z1K9"/>
<keyword evidence="11" id="KW-0997">Cell inner membrane</keyword>
<dbReference type="Proteomes" id="UP000199579">
    <property type="component" value="Unassembled WGS sequence"/>
</dbReference>
<evidence type="ECO:0000256" key="8">
    <source>
        <dbReference type="ARBA" id="ARBA00023065"/>
    </source>
</evidence>
<gene>
    <name evidence="13" type="ORF">SAMN04244571_00195</name>
    <name evidence="14" type="ORF">SAMN04244574_00384</name>
</gene>
<feature type="transmembrane region" description="Helical" evidence="11">
    <location>
        <begin position="355"/>
        <end position="381"/>
    </location>
</feature>
<evidence type="ECO:0000313" key="14">
    <source>
        <dbReference type="EMBL" id="SFK37867.1"/>
    </source>
</evidence>
<keyword evidence="7 11" id="KW-0915">Sodium</keyword>
<keyword evidence="8 11" id="KW-0406">Ion transport</keyword>
<feature type="transmembrane region" description="Helical" evidence="11">
    <location>
        <begin position="310"/>
        <end position="335"/>
    </location>
</feature>
<comment type="function">
    <text evidence="11">Na(+)/H(+) antiporter that extrudes sodium in exchange for external protons.</text>
</comment>
<comment type="similarity">
    <text evidence="11">Belongs to the monovalent cation:proton antiporter 1 (CPA1) transporter (TC 2.A.36) family.</text>
</comment>
<reference evidence="13 15" key="1">
    <citation type="submission" date="2016-10" db="EMBL/GenBank/DDBJ databases">
        <authorList>
            <person name="Varghese N."/>
            <person name="Submissions S."/>
        </authorList>
    </citation>
    <scope>NUCLEOTIDE SEQUENCE [LARGE SCALE GENOMIC DNA]</scope>
    <source>
        <strain evidence="13 15">DSM 282</strain>
    </source>
</reference>
<keyword evidence="3 11" id="KW-0050">Antiport</keyword>
<dbReference type="InterPro" id="IPR006153">
    <property type="entry name" value="Cation/H_exchanger_TM"/>
</dbReference>
<evidence type="ECO:0000313" key="13">
    <source>
        <dbReference type="EMBL" id="SFA73946.1"/>
    </source>
</evidence>
<dbReference type="GO" id="GO:0005886">
    <property type="term" value="C:plasma membrane"/>
    <property type="evidence" value="ECO:0007669"/>
    <property type="project" value="UniProtKB-SubCell"/>
</dbReference>
<evidence type="ECO:0000256" key="10">
    <source>
        <dbReference type="ARBA" id="ARBA00023201"/>
    </source>
</evidence>
<evidence type="ECO:0000256" key="6">
    <source>
        <dbReference type="ARBA" id="ARBA00022989"/>
    </source>
</evidence>
<sequence length="544" mass="59352">MQLLYTILIMLLVVGGTRITAQFIPIPLPLIQILIGALLALPGFGLHVRLDPELFLLLFIPPLLFVDGWRMPKGEFWRLRTPILLLAFGLVLFTVLGAGWLIHLLLPQVPLAAAFALAAVLSPTDAVAVSAIVHGRLPRTLMNILQGEALMNDASGLVAFKFAVVAALTGVFSPAEAGLEFVLVALGGLVVGMVLSSALGRFRAWMIGLGWEEPAPHVMFMLLLPFAAYVAAEHLGVSGVLSAVAAGMLQSRLDLLPRQTTTRLLNRSVWALLEFTFNGLIFLLLGLQLPDIVKVSVGEGELLWSSAGQMAIYVGQVYLALMLLRFVWTWLYWLVSGALRRWRGLPSGFAGQSSLRLAALITLSGVRGAVTLAGVLSLPLLLGSGAAFPQRDLLIFIAAGVILLSLVVASLGLPLLLRGLPADNEEARQLELQRHRTRTVEAAIRALEAQSDEPSLNAEGMALAAEVKAKIMAEYRQQLAHDDSGEARARLRQMNALEQRLRLQALRAQRLELYRLRHRHQVDDDLLGEILRELDISEARLYRG</sequence>
<keyword evidence="10 11" id="KW-0739">Sodium transport</keyword>
<feature type="transmembrane region" description="Helical" evidence="11">
    <location>
        <begin position="393"/>
        <end position="417"/>
    </location>
</feature>
<evidence type="ECO:0000313" key="16">
    <source>
        <dbReference type="Proteomes" id="UP000199579"/>
    </source>
</evidence>
<evidence type="ECO:0000256" key="5">
    <source>
        <dbReference type="ARBA" id="ARBA00022692"/>
    </source>
</evidence>
<evidence type="ECO:0000256" key="3">
    <source>
        <dbReference type="ARBA" id="ARBA00022449"/>
    </source>
</evidence>
<dbReference type="Proteomes" id="UP000198861">
    <property type="component" value="Unassembled WGS sequence"/>
</dbReference>
<dbReference type="GO" id="GO:0015386">
    <property type="term" value="F:potassium:proton antiporter activity"/>
    <property type="evidence" value="ECO:0007669"/>
    <property type="project" value="TreeGrafter"/>
</dbReference>
<feature type="transmembrane region" description="Helical" evidence="11">
    <location>
        <begin position="269"/>
        <end position="290"/>
    </location>
</feature>
<dbReference type="GO" id="GO:0015385">
    <property type="term" value="F:sodium:proton antiporter activity"/>
    <property type="evidence" value="ECO:0007669"/>
    <property type="project" value="InterPro"/>
</dbReference>
<organism evidence="14 16">
    <name type="scientific">Azotobacter beijerinckii</name>
    <dbReference type="NCBI Taxonomy" id="170623"/>
    <lineage>
        <taxon>Bacteria</taxon>
        <taxon>Pseudomonadati</taxon>
        <taxon>Pseudomonadota</taxon>
        <taxon>Gammaproteobacteria</taxon>
        <taxon>Pseudomonadales</taxon>
        <taxon>Pseudomonadaceae</taxon>
        <taxon>Azotobacter</taxon>
    </lineage>
</organism>
<reference evidence="14 16" key="2">
    <citation type="submission" date="2016-10" db="EMBL/GenBank/DDBJ databases">
        <authorList>
            <person name="de Groot N.N."/>
        </authorList>
    </citation>
    <scope>NUCLEOTIDE SEQUENCE [LARGE SCALE GENOMIC DNA]</scope>
    <source>
        <strain evidence="14 16">DSM 381</strain>
    </source>
</reference>
<feature type="transmembrane region" description="Helical" evidence="11">
    <location>
        <begin position="54"/>
        <end position="71"/>
    </location>
</feature>